<protein>
    <recommendedName>
        <fullName evidence="3">Type VII secretion effector</fullName>
    </recommendedName>
</protein>
<sequence length="102" mass="11008">MVNTVIKNDVNLAHAKATALQTAVSNVLAFQSVTKDTQTTVQGNVKAHEVIEKEDSLGKEIALAVKSASKNLQSVAVEFEALDKKLGQTLFKPNFDLLGDLR</sequence>
<organism evidence="1 2">
    <name type="scientific">Pseudolactococcus reticulitermitis</name>
    <dbReference type="NCBI Taxonomy" id="2025039"/>
    <lineage>
        <taxon>Bacteria</taxon>
        <taxon>Bacillati</taxon>
        <taxon>Bacillota</taxon>
        <taxon>Bacilli</taxon>
        <taxon>Lactobacillales</taxon>
        <taxon>Streptococcaceae</taxon>
        <taxon>Pseudolactococcus</taxon>
    </lineage>
</organism>
<keyword evidence="2" id="KW-1185">Reference proteome</keyword>
<evidence type="ECO:0008006" key="3">
    <source>
        <dbReference type="Google" id="ProtNLM"/>
    </source>
</evidence>
<name>A0A224XFQ7_9LACT</name>
<evidence type="ECO:0000313" key="1">
    <source>
        <dbReference type="EMBL" id="GAX48373.1"/>
    </source>
</evidence>
<dbReference type="NCBIfam" id="TIGR04197">
    <property type="entry name" value="T7SS_SACOL2603"/>
    <property type="match status" value="1"/>
</dbReference>
<gene>
    <name evidence="1" type="ORF">RsY01_1995</name>
</gene>
<dbReference type="InterPro" id="IPR021477">
    <property type="entry name" value="TVIIS_effector_SACOL2603_fam"/>
</dbReference>
<dbReference type="OrthoDB" id="2233027at2"/>
<evidence type="ECO:0000313" key="2">
    <source>
        <dbReference type="Proteomes" id="UP000218689"/>
    </source>
</evidence>
<dbReference type="Proteomes" id="UP000218689">
    <property type="component" value="Unassembled WGS sequence"/>
</dbReference>
<accession>A0A224XFQ7</accession>
<dbReference type="RefSeq" id="WP_094785391.1">
    <property type="nucleotide sequence ID" value="NZ_BEDT01000006.1"/>
</dbReference>
<proteinExistence type="predicted"/>
<comment type="caution">
    <text evidence="1">The sequence shown here is derived from an EMBL/GenBank/DDBJ whole genome shotgun (WGS) entry which is preliminary data.</text>
</comment>
<dbReference type="AlphaFoldDB" id="A0A224XFQ7"/>
<dbReference type="EMBL" id="BEDT01000006">
    <property type="protein sequence ID" value="GAX48373.1"/>
    <property type="molecule type" value="Genomic_DNA"/>
</dbReference>
<reference evidence="2" key="1">
    <citation type="submission" date="2017-08" db="EMBL/GenBank/DDBJ databases">
        <title>Draft genome sequence of Lactococcus sp. strain Rs-Y01, isolated from the gut of the lower termite Reticulitermes speratus.</title>
        <authorList>
            <person name="Ohkuma M."/>
            <person name="Yuki M."/>
        </authorList>
    </citation>
    <scope>NUCLEOTIDE SEQUENCE [LARGE SCALE GENOMIC DNA]</scope>
    <source>
        <strain evidence="2">Rs-Y01</strain>
    </source>
</reference>